<keyword evidence="2" id="KW-0808">Transferase</keyword>
<protein>
    <submittedName>
        <fullName evidence="2">Colanic acid biosynthesis glycosyltransferase WcaL</fullName>
        <ecNumber evidence="2">2.4.-.-</ecNumber>
    </submittedName>
</protein>
<dbReference type="EMBL" id="LR882967">
    <property type="protein sequence ID" value="CAD5984215.1"/>
    <property type="molecule type" value="Genomic_DNA"/>
</dbReference>
<dbReference type="GO" id="GO:0016757">
    <property type="term" value="F:glycosyltransferase activity"/>
    <property type="evidence" value="ECO:0007669"/>
    <property type="project" value="UniProtKB-KW"/>
</dbReference>
<dbReference type="PANTHER" id="PTHR45947:SF15">
    <property type="entry name" value="TEICHURONIC ACID BIOSYNTHESIS GLYCOSYLTRANSFERASE TUAC-RELATED"/>
    <property type="match status" value="1"/>
</dbReference>
<dbReference type="InterPro" id="IPR028098">
    <property type="entry name" value="Glyco_trans_4-like_N"/>
</dbReference>
<dbReference type="KEGG" id="ppsu:NO713_05259"/>
<sequence length="408" mass="45696">MKVAYLINQYPKVSHSFIRREILAVEAQGLEISRFAIRFLESELIDPADQQESEKTRFILKVGIWGLLSHLLQVGLTHPQRLWQTGRLALKLGWGSERGVFLHGIYLAEACVLFHWLSQDKIDHLHVHFGTNSATVALLCQALGGPPYSMTIHGPEEFDKVSAIALPEKIKRAQFVVAISSFGKSQCQRWCDYQDWSKIQIVHCGVDPMFLDHPFVRLPSERRFVCVGRLSEQKGHLLLVEAVNQLVKAGFEFKLIFVGDGPLRPEIEQLINRFGLENYIEITGWATNTQVQQQILSSQVFVLPSFAEGLPVVLMEALALSRPVISTYIAGIPELVEPGKNGWLVPAGSLEDLTLALKTALTTPIEELTTMGKFGALKVAEHHNIDIEAQKLIRLFQGDSILNPDLKP</sequence>
<evidence type="ECO:0000313" key="2">
    <source>
        <dbReference type="EMBL" id="CAD5984215.1"/>
    </source>
</evidence>
<dbReference type="Gene3D" id="3.40.50.2000">
    <property type="entry name" value="Glycogen Phosphorylase B"/>
    <property type="match status" value="2"/>
</dbReference>
<dbReference type="AlphaFoldDB" id="A0A9W4GB96"/>
<evidence type="ECO:0000259" key="1">
    <source>
        <dbReference type="Pfam" id="PF13439"/>
    </source>
</evidence>
<feature type="domain" description="Glycosyltransferase subfamily 4-like N-terminal" evidence="1">
    <location>
        <begin position="107"/>
        <end position="208"/>
    </location>
</feature>
<reference evidence="2" key="1">
    <citation type="submission" date="2020-09" db="EMBL/GenBank/DDBJ databases">
        <authorList>
            <person name="Blom J."/>
        </authorList>
    </citation>
    <scope>NUCLEOTIDE SEQUENCE</scope>
    <source>
        <strain evidence="2">No.713</strain>
    </source>
</reference>
<dbReference type="SUPFAM" id="SSF53756">
    <property type="entry name" value="UDP-Glycosyltransferase/glycogen phosphorylase"/>
    <property type="match status" value="1"/>
</dbReference>
<dbReference type="Pfam" id="PF13692">
    <property type="entry name" value="Glyco_trans_1_4"/>
    <property type="match status" value="1"/>
</dbReference>
<organism evidence="2 3">
    <name type="scientific">Planktothrix pseudagardhii</name>
    <dbReference type="NCBI Taxonomy" id="132604"/>
    <lineage>
        <taxon>Bacteria</taxon>
        <taxon>Bacillati</taxon>
        <taxon>Cyanobacteriota</taxon>
        <taxon>Cyanophyceae</taxon>
        <taxon>Oscillatoriophycideae</taxon>
        <taxon>Oscillatoriales</taxon>
        <taxon>Microcoleaceae</taxon>
        <taxon>Planktothrix</taxon>
    </lineage>
</organism>
<dbReference type="Pfam" id="PF13439">
    <property type="entry name" value="Glyco_transf_4"/>
    <property type="match status" value="1"/>
</dbReference>
<accession>A0A9W4GB96</accession>
<dbReference type="EC" id="2.4.-.-" evidence="2"/>
<dbReference type="Proteomes" id="UP001153719">
    <property type="component" value="Chromosome"/>
</dbReference>
<proteinExistence type="predicted"/>
<dbReference type="InterPro" id="IPR050194">
    <property type="entry name" value="Glycosyltransferase_grp1"/>
</dbReference>
<keyword evidence="2" id="KW-0328">Glycosyltransferase</keyword>
<dbReference type="RefSeq" id="WP_254174999.1">
    <property type="nucleotide sequence ID" value="NZ_LR882967.1"/>
</dbReference>
<evidence type="ECO:0000313" key="3">
    <source>
        <dbReference type="Proteomes" id="UP001153719"/>
    </source>
</evidence>
<keyword evidence="3" id="KW-1185">Reference proteome</keyword>
<gene>
    <name evidence="2" type="primary">wcaL</name>
    <name evidence="2" type="ORF">NO713_05259</name>
</gene>
<dbReference type="PANTHER" id="PTHR45947">
    <property type="entry name" value="SULFOQUINOVOSYL TRANSFERASE SQD2"/>
    <property type="match status" value="1"/>
</dbReference>
<name>A0A9W4GB96_9CYAN</name>